<feature type="domain" description="Transposase IS200-like" evidence="1">
    <location>
        <begin position="9"/>
        <end position="124"/>
    </location>
</feature>
<evidence type="ECO:0000259" key="1">
    <source>
        <dbReference type="SMART" id="SM01321"/>
    </source>
</evidence>
<dbReference type="Pfam" id="PF01797">
    <property type="entry name" value="Y1_Tnp"/>
    <property type="match status" value="1"/>
</dbReference>
<dbReference type="AlphaFoldDB" id="M4VNR6"/>
<reference evidence="2 3" key="1">
    <citation type="journal article" date="2013" name="ISME J.">
        <title>By their genes ye shall know them: genomic signatures of predatory bacteria.</title>
        <authorList>
            <person name="Pasternak Z."/>
            <person name="Pietrokovski S."/>
            <person name="Rotem O."/>
            <person name="Gophna U."/>
            <person name="Lurie-Weinberger M.N."/>
            <person name="Jurkevitch E."/>
        </authorList>
    </citation>
    <scope>NUCLEOTIDE SEQUENCE [LARGE SCALE GENOMIC DNA]</scope>
    <source>
        <strain evidence="2 3">JSS</strain>
    </source>
</reference>
<dbReference type="PATRIC" id="fig|1184267.3.peg.550"/>
<dbReference type="GO" id="GO:0003677">
    <property type="term" value="F:DNA binding"/>
    <property type="evidence" value="ECO:0007669"/>
    <property type="project" value="InterPro"/>
</dbReference>
<dbReference type="KEGG" id="bex:A11Q_539"/>
<sequence length="212" mass="25322">MPRKKFLAHNDWPYHVTARCLNKEWFSLPMETIWDIYSKYLFFIHHSYGVRIHSFVLMNNHFHLIIQTPHGNLSQAMNYLMRETSRVIGFESGRINHIYGGPYYWSLLKSPLYYLHAYKYVYRNPVEAGLCYRVEEYPYSSLYGLLGQAHTIIPLENDEALFSDVYSHLQWLNQGYPSEELKVDIRNALRKQHFHFGLDKDRNSHILEMTLL</sequence>
<dbReference type="RefSeq" id="WP_015469249.1">
    <property type="nucleotide sequence ID" value="NC_020813.1"/>
</dbReference>
<dbReference type="GO" id="GO:0006313">
    <property type="term" value="P:DNA transposition"/>
    <property type="evidence" value="ECO:0007669"/>
    <property type="project" value="InterPro"/>
</dbReference>
<dbReference type="PANTHER" id="PTHR34322">
    <property type="entry name" value="TRANSPOSASE, Y1_TNP DOMAIN-CONTAINING"/>
    <property type="match status" value="1"/>
</dbReference>
<dbReference type="Gene3D" id="3.30.70.1290">
    <property type="entry name" value="Transposase IS200-like"/>
    <property type="match status" value="1"/>
</dbReference>
<gene>
    <name evidence="2" type="ORF">A11Q_539</name>
</gene>
<dbReference type="PANTHER" id="PTHR34322:SF2">
    <property type="entry name" value="TRANSPOSASE IS200-LIKE DOMAIN-CONTAINING PROTEIN"/>
    <property type="match status" value="1"/>
</dbReference>
<dbReference type="eggNOG" id="COG1943">
    <property type="taxonomic scope" value="Bacteria"/>
</dbReference>
<dbReference type="STRING" id="1184267.A11Q_539"/>
<dbReference type="GO" id="GO:0004803">
    <property type="term" value="F:transposase activity"/>
    <property type="evidence" value="ECO:0007669"/>
    <property type="project" value="InterPro"/>
</dbReference>
<organism evidence="2 3">
    <name type="scientific">Pseudobdellovibrio exovorus JSS</name>
    <dbReference type="NCBI Taxonomy" id="1184267"/>
    <lineage>
        <taxon>Bacteria</taxon>
        <taxon>Pseudomonadati</taxon>
        <taxon>Bdellovibrionota</taxon>
        <taxon>Bdellovibrionia</taxon>
        <taxon>Bdellovibrionales</taxon>
        <taxon>Pseudobdellovibrionaceae</taxon>
        <taxon>Pseudobdellovibrio</taxon>
    </lineage>
</organism>
<dbReference type="Proteomes" id="UP000012040">
    <property type="component" value="Chromosome"/>
</dbReference>
<keyword evidence="3" id="KW-1185">Reference proteome</keyword>
<dbReference type="InterPro" id="IPR002686">
    <property type="entry name" value="Transposase_17"/>
</dbReference>
<name>M4VNR6_9BACT</name>
<evidence type="ECO:0000313" key="2">
    <source>
        <dbReference type="EMBL" id="AGH94759.1"/>
    </source>
</evidence>
<dbReference type="HOGENOM" id="CLU_1264870_0_0_7"/>
<dbReference type="InterPro" id="IPR036515">
    <property type="entry name" value="Transposase_17_sf"/>
</dbReference>
<dbReference type="EMBL" id="CP003537">
    <property type="protein sequence ID" value="AGH94759.1"/>
    <property type="molecule type" value="Genomic_DNA"/>
</dbReference>
<proteinExistence type="predicted"/>
<dbReference type="SMART" id="SM01321">
    <property type="entry name" value="Y1_Tnp"/>
    <property type="match status" value="1"/>
</dbReference>
<dbReference type="SUPFAM" id="SSF143422">
    <property type="entry name" value="Transposase IS200-like"/>
    <property type="match status" value="1"/>
</dbReference>
<dbReference type="OrthoDB" id="9814067at2"/>
<protein>
    <recommendedName>
        <fullName evidence="1">Transposase IS200-like domain-containing protein</fullName>
    </recommendedName>
</protein>
<accession>M4VNR6</accession>
<evidence type="ECO:0000313" key="3">
    <source>
        <dbReference type="Proteomes" id="UP000012040"/>
    </source>
</evidence>